<feature type="region of interest" description="Disordered" evidence="1">
    <location>
        <begin position="273"/>
        <end position="295"/>
    </location>
</feature>
<accession>A0A2J6PXS1</accession>
<dbReference type="EMBL" id="KZ613492">
    <property type="protein sequence ID" value="PMD18825.1"/>
    <property type="molecule type" value="Genomic_DNA"/>
</dbReference>
<evidence type="ECO:0000256" key="1">
    <source>
        <dbReference type="SAM" id="MobiDB-lite"/>
    </source>
</evidence>
<feature type="region of interest" description="Disordered" evidence="1">
    <location>
        <begin position="62"/>
        <end position="91"/>
    </location>
</feature>
<sequence>MNVPSMSSLPNALPHFQSLRPFLDSQPSLRVIQLQQILHRSLSQLVLHIEAFFGIHTRPCNMSSPGSSRPSGFTSPLANRRRPLRNSNTSVQDRVPFESILRTSGRTIQSIRRRLGMIGIERDRSLHHLNNSVQNLALRPSSTSSRSELDRRTQELIERLDSRNANEAALLSALQEARAQPSPARTRNDSQLRHRESFAPYPARSGPMPGNEESGSQLTPLTLGSHQQTMARTRPMPYRPRTGGPTTLLPDPQSTPLRERFIREVGRQINDTYNASQRAESSSRFSGNLRVPQSQEKLSPTLYGTKRSATQGPAKEAETNISTATTEEGWEMVAPSRGNGFTTGTLKRIDELRAQRQKAFEEYMEETAEWIDCADEKLDKYRSKSEAFREYQRSGRYRSKKRTGDDNINRKAQRRGPAEENVVHGAHEEAEPSLKDTCLNCFNEKCEGCSGR</sequence>
<dbReference type="AlphaFoldDB" id="A0A2J6PXS1"/>
<reference evidence="2 3" key="1">
    <citation type="submission" date="2016-05" db="EMBL/GenBank/DDBJ databases">
        <title>A degradative enzymes factory behind the ericoid mycorrhizal symbiosis.</title>
        <authorList>
            <consortium name="DOE Joint Genome Institute"/>
            <person name="Martino E."/>
            <person name="Morin E."/>
            <person name="Grelet G."/>
            <person name="Kuo A."/>
            <person name="Kohler A."/>
            <person name="Daghino S."/>
            <person name="Barry K."/>
            <person name="Choi C."/>
            <person name="Cichocki N."/>
            <person name="Clum A."/>
            <person name="Copeland A."/>
            <person name="Hainaut M."/>
            <person name="Haridas S."/>
            <person name="Labutti K."/>
            <person name="Lindquist E."/>
            <person name="Lipzen A."/>
            <person name="Khouja H.-R."/>
            <person name="Murat C."/>
            <person name="Ohm R."/>
            <person name="Olson A."/>
            <person name="Spatafora J."/>
            <person name="Veneault-Fourrey C."/>
            <person name="Henrissat B."/>
            <person name="Grigoriev I."/>
            <person name="Martin F."/>
            <person name="Perotto S."/>
        </authorList>
    </citation>
    <scope>NUCLEOTIDE SEQUENCE [LARGE SCALE GENOMIC DNA]</scope>
    <source>
        <strain evidence="2 3">UAMH 7357</strain>
    </source>
</reference>
<name>A0A2J6PXS1_9HELO</name>
<proteinExistence type="predicted"/>
<keyword evidence="3" id="KW-1185">Reference proteome</keyword>
<feature type="region of interest" description="Disordered" evidence="1">
    <location>
        <begin position="174"/>
        <end position="194"/>
    </location>
</feature>
<gene>
    <name evidence="2" type="ORF">NA56DRAFT_221633</name>
</gene>
<feature type="compositionally biased region" description="Basic and acidic residues" evidence="1">
    <location>
        <begin position="416"/>
        <end position="429"/>
    </location>
</feature>
<feature type="region of interest" description="Disordered" evidence="1">
    <location>
        <begin position="386"/>
        <end position="429"/>
    </location>
</feature>
<evidence type="ECO:0000313" key="3">
    <source>
        <dbReference type="Proteomes" id="UP000235672"/>
    </source>
</evidence>
<evidence type="ECO:0000313" key="2">
    <source>
        <dbReference type="EMBL" id="PMD18825.1"/>
    </source>
</evidence>
<feature type="region of interest" description="Disordered" evidence="1">
    <location>
        <begin position="226"/>
        <end position="254"/>
    </location>
</feature>
<feature type="compositionally biased region" description="Polar residues" evidence="1">
    <location>
        <begin position="62"/>
        <end position="77"/>
    </location>
</feature>
<dbReference type="Proteomes" id="UP000235672">
    <property type="component" value="Unassembled WGS sequence"/>
</dbReference>
<protein>
    <submittedName>
        <fullName evidence="2">Uncharacterized protein</fullName>
    </submittedName>
</protein>
<organism evidence="2 3">
    <name type="scientific">Hyaloscypha hepaticicola</name>
    <dbReference type="NCBI Taxonomy" id="2082293"/>
    <lineage>
        <taxon>Eukaryota</taxon>
        <taxon>Fungi</taxon>
        <taxon>Dikarya</taxon>
        <taxon>Ascomycota</taxon>
        <taxon>Pezizomycotina</taxon>
        <taxon>Leotiomycetes</taxon>
        <taxon>Helotiales</taxon>
        <taxon>Hyaloscyphaceae</taxon>
        <taxon>Hyaloscypha</taxon>
    </lineage>
</organism>